<name>A0A0F9PUM3_9ZZZZ</name>
<reference evidence="10" key="1">
    <citation type="journal article" date="2015" name="Nature">
        <title>Complex archaea that bridge the gap between prokaryotes and eukaryotes.</title>
        <authorList>
            <person name="Spang A."/>
            <person name="Saw J.H."/>
            <person name="Jorgensen S.L."/>
            <person name="Zaremba-Niedzwiedzka K."/>
            <person name="Martijn J."/>
            <person name="Lind A.E."/>
            <person name="van Eijk R."/>
            <person name="Schleper C."/>
            <person name="Guy L."/>
            <person name="Ettema T.J."/>
        </authorList>
    </citation>
    <scope>NUCLEOTIDE SEQUENCE</scope>
</reference>
<feature type="transmembrane region" description="Helical" evidence="9">
    <location>
        <begin position="544"/>
        <end position="561"/>
    </location>
</feature>
<accession>A0A0F9PUM3</accession>
<dbReference type="Gene3D" id="3.30.70.1430">
    <property type="entry name" value="Multidrug efflux transporter AcrB pore domain"/>
    <property type="match status" value="1"/>
</dbReference>
<dbReference type="PRINTS" id="PR00702">
    <property type="entry name" value="ACRIFLAVINRP"/>
</dbReference>
<feature type="transmembrane region" description="Helical" evidence="9">
    <location>
        <begin position="63"/>
        <end position="83"/>
    </location>
</feature>
<evidence type="ECO:0000256" key="8">
    <source>
        <dbReference type="ARBA" id="ARBA00023136"/>
    </source>
</evidence>
<dbReference type="SUPFAM" id="SSF82714">
    <property type="entry name" value="Multidrug efflux transporter AcrB TolC docking domain, DN and DC subdomains"/>
    <property type="match status" value="1"/>
</dbReference>
<dbReference type="PANTHER" id="PTHR32063:SF13">
    <property type="entry name" value="MULTIDRUG EFFLUX PUMP SUBUNIT ACRB-RELATED"/>
    <property type="match status" value="1"/>
</dbReference>
<dbReference type="InterPro" id="IPR004764">
    <property type="entry name" value="MdtF-like"/>
</dbReference>
<feature type="transmembrane region" description="Helical" evidence="9">
    <location>
        <begin position="671"/>
        <end position="697"/>
    </location>
</feature>
<dbReference type="PANTHER" id="PTHR32063">
    <property type="match status" value="1"/>
</dbReference>
<evidence type="ECO:0000256" key="5">
    <source>
        <dbReference type="ARBA" id="ARBA00022519"/>
    </source>
</evidence>
<evidence type="ECO:0000256" key="9">
    <source>
        <dbReference type="SAM" id="Phobius"/>
    </source>
</evidence>
<dbReference type="AlphaFoldDB" id="A0A0F9PUM3"/>
<comment type="similarity">
    <text evidence="2">Belongs to the resistance-nodulation-cell division (RND) (TC 2.A.6) family.</text>
</comment>
<sequence length="714" mass="77034">PFVSLSIEKVIHTLIEAVVLVFVVMYLFLQNFRATLIPTIAVPVVLLGTFGILYTFGYSINTLTMFAMVLAIGLLVDDAIVVVENVERLMTEEKLSALEATRKSMDEIKGALVGIAMVLSAVFIPMAFFSGSTGIIYRQFSITLVSAMGLSVLVALILTPALCATLLKPSHVHDNTSFIGKFFSGFNRGFDKTNSGAQGFVSRMINHSKRYLLIYAVIVGGMVYVFSHLPTAFLPDEDQGILFNQVSLPAGSTTQQTLEVVKKVENHFLNDQSEAVNGIFTVTGFSFAGSGQNSAIAFVNLKHWDERQRDDLSVQGVAGKAMGYFSTIKEAFVFAFPPPAIVELGTANGFNIFLQDRVGLGHDELLAARNQLLGLASQSPILAGVRPNGQEDMPELQLDTDLAKAEALGVSQNDINSTLSTAWGSSYVNDFIDRGRVKKVYMQGDAQSRMVPEDLDKWYVRNDNGDMVPFSAFASAYWTYGSPRLERYNGFSAMEIQGSAAPGYSTGQAMDEMERLVKQLPNGISSEWTGISFQERSSSGQAPLLYGLSLLFVFLCLAALYESWSVPFAVMMIVPLGIFGAIMAALGGGLSNDIYLQVGLLTTIGLASKNAILIVEFAIHKMDEGLGLVDAAVAAVRLRLRPILMTSMAFICGVIPLAIASSAGSGAQNALGISIIGGTLASSILVVVFVPLFFVLVRRVFPGKAKETTKESAE</sequence>
<feature type="non-terminal residue" evidence="10">
    <location>
        <position position="1"/>
    </location>
</feature>
<dbReference type="GO" id="GO:0005886">
    <property type="term" value="C:plasma membrane"/>
    <property type="evidence" value="ECO:0007669"/>
    <property type="project" value="UniProtKB-SubCell"/>
</dbReference>
<feature type="transmembrane region" description="Helical" evidence="9">
    <location>
        <begin position="142"/>
        <end position="167"/>
    </location>
</feature>
<feature type="transmembrane region" description="Helical" evidence="9">
    <location>
        <begin position="594"/>
        <end position="619"/>
    </location>
</feature>
<comment type="subcellular location">
    <subcellularLocation>
        <location evidence="1">Cell inner membrane</location>
        <topology evidence="1">Multi-pass membrane protein</topology>
    </subcellularLocation>
</comment>
<feature type="transmembrane region" description="Helical" evidence="9">
    <location>
        <begin position="568"/>
        <end position="588"/>
    </location>
</feature>
<dbReference type="SUPFAM" id="SSF82693">
    <property type="entry name" value="Multidrug efflux transporter AcrB pore domain, PN1, PN2, PC1 and PC2 subdomains"/>
    <property type="match status" value="2"/>
</dbReference>
<proteinExistence type="inferred from homology"/>
<evidence type="ECO:0000256" key="2">
    <source>
        <dbReference type="ARBA" id="ARBA00010942"/>
    </source>
</evidence>
<protein>
    <recommendedName>
        <fullName evidence="11">SSD domain-containing protein</fullName>
    </recommendedName>
</protein>
<dbReference type="GO" id="GO:0042910">
    <property type="term" value="F:xenobiotic transmembrane transporter activity"/>
    <property type="evidence" value="ECO:0007669"/>
    <property type="project" value="TreeGrafter"/>
</dbReference>
<evidence type="ECO:0008006" key="11">
    <source>
        <dbReference type="Google" id="ProtNLM"/>
    </source>
</evidence>
<comment type="caution">
    <text evidence="10">The sequence shown here is derived from an EMBL/GenBank/DDBJ whole genome shotgun (WGS) entry which is preliminary data.</text>
</comment>
<evidence type="ECO:0000256" key="6">
    <source>
        <dbReference type="ARBA" id="ARBA00022692"/>
    </source>
</evidence>
<evidence type="ECO:0000256" key="7">
    <source>
        <dbReference type="ARBA" id="ARBA00022989"/>
    </source>
</evidence>
<keyword evidence="5" id="KW-0997">Cell inner membrane</keyword>
<dbReference type="Pfam" id="PF00873">
    <property type="entry name" value="ACR_tran"/>
    <property type="match status" value="1"/>
</dbReference>
<dbReference type="EMBL" id="LAZR01002144">
    <property type="protein sequence ID" value="KKN33884.1"/>
    <property type="molecule type" value="Genomic_DNA"/>
</dbReference>
<keyword evidence="6 9" id="KW-0812">Transmembrane</keyword>
<dbReference type="InterPro" id="IPR001036">
    <property type="entry name" value="Acrflvin-R"/>
</dbReference>
<dbReference type="GO" id="GO:0015562">
    <property type="term" value="F:efflux transmembrane transporter activity"/>
    <property type="evidence" value="ECO:0007669"/>
    <property type="project" value="InterPro"/>
</dbReference>
<feature type="transmembrane region" description="Helical" evidence="9">
    <location>
        <begin position="640"/>
        <end position="659"/>
    </location>
</feature>
<organism evidence="10">
    <name type="scientific">marine sediment metagenome</name>
    <dbReference type="NCBI Taxonomy" id="412755"/>
    <lineage>
        <taxon>unclassified sequences</taxon>
        <taxon>metagenomes</taxon>
        <taxon>ecological metagenomes</taxon>
    </lineage>
</organism>
<evidence type="ECO:0000256" key="1">
    <source>
        <dbReference type="ARBA" id="ARBA00004429"/>
    </source>
</evidence>
<dbReference type="FunFam" id="1.20.1640.10:FF:000001">
    <property type="entry name" value="Efflux pump membrane transporter"/>
    <property type="match status" value="1"/>
</dbReference>
<keyword evidence="3" id="KW-0813">Transport</keyword>
<evidence type="ECO:0000256" key="4">
    <source>
        <dbReference type="ARBA" id="ARBA00022475"/>
    </source>
</evidence>
<feature type="transmembrane region" description="Helical" evidence="9">
    <location>
        <begin position="111"/>
        <end position="136"/>
    </location>
</feature>
<dbReference type="Gene3D" id="3.30.2090.10">
    <property type="entry name" value="Multidrug efflux transporter AcrB TolC docking domain, DN and DC subdomains"/>
    <property type="match status" value="1"/>
</dbReference>
<evidence type="ECO:0000313" key="10">
    <source>
        <dbReference type="EMBL" id="KKN33884.1"/>
    </source>
</evidence>
<dbReference type="FunFam" id="3.30.2090.10:FF:000002">
    <property type="entry name" value="Efflux pump membrane transporter"/>
    <property type="match status" value="1"/>
</dbReference>
<dbReference type="Gene3D" id="3.30.70.1440">
    <property type="entry name" value="Multidrug efflux transporter AcrB pore domain"/>
    <property type="match status" value="1"/>
</dbReference>
<dbReference type="NCBIfam" id="TIGR00915">
    <property type="entry name" value="2A0602"/>
    <property type="match status" value="1"/>
</dbReference>
<evidence type="ECO:0000256" key="3">
    <source>
        <dbReference type="ARBA" id="ARBA00022448"/>
    </source>
</evidence>
<keyword evidence="4" id="KW-1003">Cell membrane</keyword>
<dbReference type="Gene3D" id="1.20.1640.10">
    <property type="entry name" value="Multidrug efflux transporter AcrB transmembrane domain"/>
    <property type="match status" value="2"/>
</dbReference>
<dbReference type="GO" id="GO:0009636">
    <property type="term" value="P:response to toxic substance"/>
    <property type="evidence" value="ECO:0007669"/>
    <property type="project" value="UniProtKB-ARBA"/>
</dbReference>
<feature type="transmembrane region" description="Helical" evidence="9">
    <location>
        <begin position="36"/>
        <end position="57"/>
    </location>
</feature>
<dbReference type="SUPFAM" id="SSF82866">
    <property type="entry name" value="Multidrug efflux transporter AcrB transmembrane domain"/>
    <property type="match status" value="2"/>
</dbReference>
<keyword evidence="8 9" id="KW-0472">Membrane</keyword>
<gene>
    <name evidence="10" type="ORF">LCGC14_0799350</name>
</gene>
<keyword evidence="7 9" id="KW-1133">Transmembrane helix</keyword>
<feature type="transmembrane region" description="Helical" evidence="9">
    <location>
        <begin position="212"/>
        <end position="234"/>
    </location>
</feature>
<feature type="transmembrane region" description="Helical" evidence="9">
    <location>
        <begin position="12"/>
        <end position="29"/>
    </location>
</feature>
<dbReference type="InterPro" id="IPR027463">
    <property type="entry name" value="AcrB_DN_DC_subdom"/>
</dbReference>